<evidence type="ECO:0000256" key="2">
    <source>
        <dbReference type="ARBA" id="ARBA00012432"/>
    </source>
</evidence>
<keyword evidence="4" id="KW-0321">Glycogen metabolism</keyword>
<dbReference type="GO" id="GO:0004689">
    <property type="term" value="F:phosphorylase kinase activity"/>
    <property type="evidence" value="ECO:0007669"/>
    <property type="project" value="UniProtKB-EC"/>
</dbReference>
<proteinExistence type="inferred from homology"/>
<keyword evidence="8 12" id="KW-0067">ATP-binding</keyword>
<dbReference type="FunFam" id="1.10.510.10:FF:000026">
    <property type="entry name" value="Calcium/calmodulin-dependent protein kinase type 1"/>
    <property type="match status" value="1"/>
</dbReference>
<evidence type="ECO:0000259" key="14">
    <source>
        <dbReference type="PROSITE" id="PS50011"/>
    </source>
</evidence>
<evidence type="ECO:0000313" key="15">
    <source>
        <dbReference type="EMBL" id="CAE2204405.1"/>
    </source>
</evidence>
<dbReference type="Pfam" id="PF00069">
    <property type="entry name" value="Pkinase"/>
    <property type="match status" value="1"/>
</dbReference>
<dbReference type="PROSITE" id="PS00107">
    <property type="entry name" value="PROTEIN_KINASE_ATP"/>
    <property type="match status" value="1"/>
</dbReference>
<evidence type="ECO:0000256" key="5">
    <source>
        <dbReference type="ARBA" id="ARBA00022679"/>
    </source>
</evidence>
<dbReference type="Gene3D" id="1.10.510.10">
    <property type="entry name" value="Transferase(Phosphotransferase) domain 1"/>
    <property type="match status" value="1"/>
</dbReference>
<keyword evidence="5" id="KW-0808">Transferase</keyword>
<comment type="subunit">
    <text evidence="11">Hexadecamer of 4 heterotetramers, each composed of alpha, beta, gamma, and delta subunits. Alpha (PHKA1 or PHKA2) and beta (PHKB) are regulatory subunits, gamma (PHKG1 or PHKG2) is the catalytic subunit, and delta is calmodulin.</text>
</comment>
<dbReference type="InterPro" id="IPR017441">
    <property type="entry name" value="Protein_kinase_ATP_BS"/>
</dbReference>
<dbReference type="EMBL" id="HBKP01003627">
    <property type="protein sequence ID" value="CAE2204405.1"/>
    <property type="molecule type" value="Transcribed_RNA"/>
</dbReference>
<dbReference type="PANTHER" id="PTHR24347">
    <property type="entry name" value="SERINE/THREONINE-PROTEIN KINASE"/>
    <property type="match status" value="1"/>
</dbReference>
<dbReference type="InterPro" id="IPR011009">
    <property type="entry name" value="Kinase-like_dom_sf"/>
</dbReference>
<dbReference type="GO" id="GO:0005977">
    <property type="term" value="P:glycogen metabolic process"/>
    <property type="evidence" value="ECO:0007669"/>
    <property type="project" value="UniProtKB-KW"/>
</dbReference>
<keyword evidence="9" id="KW-0112">Calmodulin-binding</keyword>
<evidence type="ECO:0000256" key="11">
    <source>
        <dbReference type="ARBA" id="ARBA00025890"/>
    </source>
</evidence>
<accession>A0A7S4HNE9</accession>
<feature type="domain" description="Protein kinase" evidence="14">
    <location>
        <begin position="18"/>
        <end position="281"/>
    </location>
</feature>
<name>A0A7S4HNE9_9EUKA</name>
<dbReference type="SUPFAM" id="SSF56112">
    <property type="entry name" value="Protein kinase-like (PK-like)"/>
    <property type="match status" value="1"/>
</dbReference>
<feature type="binding site" evidence="12">
    <location>
        <position position="47"/>
    </location>
    <ligand>
        <name>ATP</name>
        <dbReference type="ChEBI" id="CHEBI:30616"/>
    </ligand>
</feature>
<evidence type="ECO:0000256" key="8">
    <source>
        <dbReference type="ARBA" id="ARBA00022840"/>
    </source>
</evidence>
<keyword evidence="3 13" id="KW-0723">Serine/threonine-protein kinase</keyword>
<evidence type="ECO:0000256" key="10">
    <source>
        <dbReference type="ARBA" id="ARBA00023277"/>
    </source>
</evidence>
<dbReference type="SMART" id="SM00220">
    <property type="entry name" value="S_TKc"/>
    <property type="match status" value="1"/>
</dbReference>
<dbReference type="Gene3D" id="6.10.140.620">
    <property type="match status" value="1"/>
</dbReference>
<evidence type="ECO:0000256" key="7">
    <source>
        <dbReference type="ARBA" id="ARBA00022777"/>
    </source>
</evidence>
<evidence type="ECO:0000256" key="9">
    <source>
        <dbReference type="ARBA" id="ARBA00022860"/>
    </source>
</evidence>
<keyword evidence="7" id="KW-0418">Kinase</keyword>
<reference evidence="15" key="1">
    <citation type="submission" date="2021-01" db="EMBL/GenBank/DDBJ databases">
        <authorList>
            <person name="Corre E."/>
            <person name="Pelletier E."/>
            <person name="Niang G."/>
            <person name="Scheremetjew M."/>
            <person name="Finn R."/>
            <person name="Kale V."/>
            <person name="Holt S."/>
            <person name="Cochrane G."/>
            <person name="Meng A."/>
            <person name="Brown T."/>
            <person name="Cohen L."/>
        </authorList>
    </citation>
    <scope>NUCLEOTIDE SEQUENCE</scope>
    <source>
        <strain evidence="15">DIVA3 518/3/11/1/6</strain>
    </source>
</reference>
<evidence type="ECO:0000256" key="13">
    <source>
        <dbReference type="RuleBase" id="RU000304"/>
    </source>
</evidence>
<dbReference type="GO" id="GO:0005964">
    <property type="term" value="C:phosphorylase kinase complex"/>
    <property type="evidence" value="ECO:0007669"/>
    <property type="project" value="InterPro"/>
</dbReference>
<keyword evidence="10" id="KW-0119">Carbohydrate metabolism</keyword>
<gene>
    <name evidence="15" type="ORF">VSP0166_LOCUS2628</name>
</gene>
<dbReference type="Gene3D" id="3.30.200.20">
    <property type="entry name" value="Phosphorylase Kinase, domain 1"/>
    <property type="match status" value="1"/>
</dbReference>
<evidence type="ECO:0000256" key="12">
    <source>
        <dbReference type="PROSITE-ProRule" id="PRU10141"/>
    </source>
</evidence>
<keyword evidence="6 12" id="KW-0547">Nucleotide-binding</keyword>
<dbReference type="PROSITE" id="PS50011">
    <property type="entry name" value="PROTEIN_KINASE_DOM"/>
    <property type="match status" value="1"/>
</dbReference>
<dbReference type="FunFam" id="3.30.200.20:FF:000042">
    <property type="entry name" value="Aurora kinase A"/>
    <property type="match status" value="1"/>
</dbReference>
<evidence type="ECO:0000256" key="6">
    <source>
        <dbReference type="ARBA" id="ARBA00022741"/>
    </source>
</evidence>
<dbReference type="CDD" id="cd05117">
    <property type="entry name" value="STKc_CAMK"/>
    <property type="match status" value="1"/>
</dbReference>
<comment type="similarity">
    <text evidence="13">Belongs to the protein kinase superfamily.</text>
</comment>
<dbReference type="InterPro" id="IPR002291">
    <property type="entry name" value="Phosph_kin_gamma"/>
</dbReference>
<dbReference type="PROSITE" id="PS00108">
    <property type="entry name" value="PROTEIN_KINASE_ST"/>
    <property type="match status" value="1"/>
</dbReference>
<dbReference type="PRINTS" id="PR01049">
    <property type="entry name" value="PHOSPHBKNASE"/>
</dbReference>
<comment type="catalytic activity">
    <reaction evidence="1">
        <text>2 ATP + phosphorylase b = 2 ADP + phosphorylase a.</text>
        <dbReference type="EC" id="2.7.11.19"/>
    </reaction>
</comment>
<evidence type="ECO:0000256" key="1">
    <source>
        <dbReference type="ARBA" id="ARBA00001674"/>
    </source>
</evidence>
<dbReference type="GO" id="GO:0005524">
    <property type="term" value="F:ATP binding"/>
    <property type="evidence" value="ECO:0007669"/>
    <property type="project" value="UniProtKB-UniRule"/>
</dbReference>
<dbReference type="InterPro" id="IPR000719">
    <property type="entry name" value="Prot_kinase_dom"/>
</dbReference>
<organism evidence="15">
    <name type="scientific">Vannella robusta</name>
    <dbReference type="NCBI Taxonomy" id="1487602"/>
    <lineage>
        <taxon>Eukaryota</taxon>
        <taxon>Amoebozoa</taxon>
        <taxon>Discosea</taxon>
        <taxon>Flabellinia</taxon>
        <taxon>Vannellidae</taxon>
        <taxon>Vannella</taxon>
    </lineage>
</organism>
<sequence>MGLGEQKHHVGVDIEEFYVVGDILGKGAFSEVKLGTRKSDGKNFALKIMQKADEGDLKKAQIIKTEIEILKRVNHPHVVKMEEVFENDDKIILVLQIITGGELFEKIVEKTFYTEKDASKVIRQILEGLQALHKHKVVHRDLKPENLLLSTNDEDADVLITDFGLSAVLPEDGGLLHDAVGTPSYIAPEILIALDTPQGYSYEVDVWGVGVIMYILLCGFTPFYGDDEDEVYDKIEEGDYSFPSPYWDKISQEAQDLISQCFELDKNKRITIDEALKHPWICEHAPEVALDDTLKELAKFNARRKFKGAVKGLIAIQKFSKPPRRTIPRQ</sequence>
<dbReference type="InterPro" id="IPR008271">
    <property type="entry name" value="Ser/Thr_kinase_AS"/>
</dbReference>
<dbReference type="GO" id="GO:0005516">
    <property type="term" value="F:calmodulin binding"/>
    <property type="evidence" value="ECO:0007669"/>
    <property type="project" value="UniProtKB-KW"/>
</dbReference>
<evidence type="ECO:0000256" key="3">
    <source>
        <dbReference type="ARBA" id="ARBA00022527"/>
    </source>
</evidence>
<dbReference type="AlphaFoldDB" id="A0A7S4HNE9"/>
<dbReference type="EC" id="2.7.11.19" evidence="2"/>
<protein>
    <recommendedName>
        <fullName evidence="2">phosphorylase kinase</fullName>
        <ecNumber evidence="2">2.7.11.19</ecNumber>
    </recommendedName>
</protein>
<evidence type="ECO:0000256" key="4">
    <source>
        <dbReference type="ARBA" id="ARBA00022600"/>
    </source>
</evidence>